<gene>
    <name evidence="1" type="ordered locus">Bphy_7746</name>
</gene>
<proteinExistence type="predicted"/>
<protein>
    <submittedName>
        <fullName evidence="1">Uncharacterized protein</fullName>
    </submittedName>
</protein>
<reference evidence="2" key="1">
    <citation type="journal article" date="2014" name="Stand. Genomic Sci.">
        <title>Complete genome sequence of Burkholderia phymatum STM815(T), a broad host range and efficient nitrogen-fixing symbiont of Mimosa species.</title>
        <authorList>
            <person name="Moulin L."/>
            <person name="Klonowska A."/>
            <person name="Caroline B."/>
            <person name="Booth K."/>
            <person name="Vriezen J.A."/>
            <person name="Melkonian R."/>
            <person name="James E.K."/>
            <person name="Young J.P."/>
            <person name="Bena G."/>
            <person name="Hauser L."/>
            <person name="Land M."/>
            <person name="Kyrpides N."/>
            <person name="Bruce D."/>
            <person name="Chain P."/>
            <person name="Copeland A."/>
            <person name="Pitluck S."/>
            <person name="Woyke T."/>
            <person name="Lizotte-Waniewski M."/>
            <person name="Bristow J."/>
            <person name="Riley M."/>
        </authorList>
    </citation>
    <scope>NUCLEOTIDE SEQUENCE [LARGE SCALE GENOMIC DNA]</scope>
    <source>
        <strain evidence="2">DSM 17167 / CIP 108236 / LMG 21445 / STM815</strain>
        <plasmid evidence="2">Plasmid pBPHY02</plasmid>
    </source>
</reference>
<dbReference type="EMBL" id="CP001046">
    <property type="protein sequence ID" value="ACC76632.1"/>
    <property type="molecule type" value="Genomic_DNA"/>
</dbReference>
<accession>B2JYC4</accession>
<keyword evidence="1" id="KW-0614">Plasmid</keyword>
<evidence type="ECO:0000313" key="2">
    <source>
        <dbReference type="Proteomes" id="UP000001192"/>
    </source>
</evidence>
<geneLocation type="plasmid" evidence="1 2">
    <name>pBPHY02</name>
</geneLocation>
<organism evidence="1 2">
    <name type="scientific">Paraburkholderia phymatum (strain DSM 17167 / CIP 108236 / LMG 21445 / STM815)</name>
    <name type="common">Burkholderia phymatum</name>
    <dbReference type="NCBI Taxonomy" id="391038"/>
    <lineage>
        <taxon>Bacteria</taxon>
        <taxon>Pseudomonadati</taxon>
        <taxon>Pseudomonadota</taxon>
        <taxon>Betaproteobacteria</taxon>
        <taxon>Burkholderiales</taxon>
        <taxon>Burkholderiaceae</taxon>
        <taxon>Paraburkholderia</taxon>
    </lineage>
</organism>
<evidence type="ECO:0000313" key="1">
    <source>
        <dbReference type="EMBL" id="ACC76632.1"/>
    </source>
</evidence>
<dbReference type="Proteomes" id="UP000001192">
    <property type="component" value="Plasmid pBPHY02"/>
</dbReference>
<sequence>MSVVVLHDSYNDGGYRDRGEGKCLLRAGSLGEIVDVGQVVENGEPLRLSLTAFGRLPGGTKLFLHRCDHRARRRAGRVTDYVLAAAAFLTCCQRRHFARAVFKTMYVRTAQIS</sequence>
<dbReference type="KEGG" id="bph:Bphy_7746"/>
<keyword evidence="2" id="KW-1185">Reference proteome</keyword>
<dbReference type="RefSeq" id="WP_012406774.1">
    <property type="nucleotide sequence ID" value="NC_010627.1"/>
</dbReference>
<dbReference type="eggNOG" id="ENOG50330EE">
    <property type="taxonomic scope" value="Bacteria"/>
</dbReference>
<dbReference type="HOGENOM" id="CLU_2128803_0_0_4"/>
<dbReference type="AlphaFoldDB" id="B2JYC4"/>
<name>B2JYC4_PARP8</name>